<keyword evidence="1" id="KW-0378">Hydrolase</keyword>
<keyword evidence="4" id="KW-0472">Membrane</keyword>
<dbReference type="EMBL" id="BAABJX010000032">
    <property type="protein sequence ID" value="GAA4836103.1"/>
    <property type="molecule type" value="Genomic_DNA"/>
</dbReference>
<dbReference type="Pfam" id="PF07228">
    <property type="entry name" value="SpoIIE"/>
    <property type="match status" value="1"/>
</dbReference>
<feature type="region of interest" description="Disordered" evidence="3">
    <location>
        <begin position="257"/>
        <end position="276"/>
    </location>
</feature>
<gene>
    <name evidence="6" type="ORF">GCM10023331_21670</name>
</gene>
<dbReference type="PANTHER" id="PTHR43156:SF9">
    <property type="entry name" value="HAMP DOMAIN-CONTAINING PROTEIN"/>
    <property type="match status" value="1"/>
</dbReference>
<protein>
    <recommendedName>
        <fullName evidence="5">PPM-type phosphatase domain-containing protein</fullName>
    </recommendedName>
</protein>
<feature type="coiled-coil region" evidence="2">
    <location>
        <begin position="436"/>
        <end position="484"/>
    </location>
</feature>
<evidence type="ECO:0000259" key="5">
    <source>
        <dbReference type="SMART" id="SM00331"/>
    </source>
</evidence>
<evidence type="ECO:0000313" key="7">
    <source>
        <dbReference type="Proteomes" id="UP001500298"/>
    </source>
</evidence>
<reference evidence="7" key="1">
    <citation type="journal article" date="2019" name="Int. J. Syst. Evol. Microbiol.">
        <title>The Global Catalogue of Microorganisms (GCM) 10K type strain sequencing project: providing services to taxonomists for standard genome sequencing and annotation.</title>
        <authorList>
            <consortium name="The Broad Institute Genomics Platform"/>
            <consortium name="The Broad Institute Genome Sequencing Center for Infectious Disease"/>
            <person name="Wu L."/>
            <person name="Ma J."/>
        </authorList>
    </citation>
    <scope>NUCLEOTIDE SEQUENCE [LARGE SCALE GENOMIC DNA]</scope>
    <source>
        <strain evidence="7">JCM 18326</strain>
    </source>
</reference>
<dbReference type="PANTHER" id="PTHR43156">
    <property type="entry name" value="STAGE II SPORULATION PROTEIN E-RELATED"/>
    <property type="match status" value="1"/>
</dbReference>
<dbReference type="Gene3D" id="3.60.40.10">
    <property type="entry name" value="PPM-type phosphatase domain"/>
    <property type="match status" value="1"/>
</dbReference>
<dbReference type="Proteomes" id="UP001500298">
    <property type="component" value="Unassembled WGS sequence"/>
</dbReference>
<keyword evidence="2" id="KW-0175">Coiled coil</keyword>
<organism evidence="6 7">
    <name type="scientific">Algivirga pacifica</name>
    <dbReference type="NCBI Taxonomy" id="1162670"/>
    <lineage>
        <taxon>Bacteria</taxon>
        <taxon>Pseudomonadati</taxon>
        <taxon>Bacteroidota</taxon>
        <taxon>Cytophagia</taxon>
        <taxon>Cytophagales</taxon>
        <taxon>Flammeovirgaceae</taxon>
        <taxon>Algivirga</taxon>
    </lineage>
</organism>
<evidence type="ECO:0000256" key="4">
    <source>
        <dbReference type="SAM" id="Phobius"/>
    </source>
</evidence>
<dbReference type="SMART" id="SM00331">
    <property type="entry name" value="PP2C_SIG"/>
    <property type="match status" value="1"/>
</dbReference>
<keyword evidence="4" id="KW-0812">Transmembrane</keyword>
<keyword evidence="7" id="KW-1185">Reference proteome</keyword>
<evidence type="ECO:0000256" key="2">
    <source>
        <dbReference type="SAM" id="Coils"/>
    </source>
</evidence>
<proteinExistence type="predicted"/>
<evidence type="ECO:0000256" key="1">
    <source>
        <dbReference type="ARBA" id="ARBA00022801"/>
    </source>
</evidence>
<sequence length="737" mass="83513">MFSQLIANSTCAQEKSLKLIVRDMKMRPLEGVFVTINETIQANTDAKGNATINDPGEITAVEAIKENMVMVSYIRRREGLQIMLKKAKNTAITGMLSLANGRPVSGVLVSVKKAKFDFQTATNAAGNFDLMYPLDAPLLGTTDFTIEDHKVQNIEWIAEGSKKTFRLIVKEISDFDRLGVPFEASFQQENGQPLADKEIKFGATTYQTNVRGSSRIVRRSHQDKFSIAGKTILSVKEQQGGVLVTVANELEIEEVMPTSLSSSSQQVPSGEVTKNPEGTLEALGYVSDTTVSLLERITDQIDKTSENLQQRKDEVDDAMNQIKQEIAFITEQIKETEDISAQEKQQYKTQITDLELQLNDMADSFLKKQKEAKSNITTLQQLFMNEKERLEAEAKKKAQEQAKLQEKLLYTTAVAVVFALVLLLAAFFAYRWKFKEKEAIQLARELNIQVEEKEAQRQLMEEVKEQLEVNVEELEIRDRKITDSLRYANTIQQAILPNQALLEEAYPELHVLYRPKDIVSGDFYWFKRWNERITYLAVVDCTGHGVPGSFMSMIGNTHLNEIINKRLAEEPSDILEMLDHRIFLSLNQAESGNSDGMDVCLCRIEYTREGQLFLSYAGAKRPLYYRTPYGGNIIQNISGDRRSIGGPKRIGKEKKPFTTKKIELEKGTELFLTTDGFVDQSGGGKRRKFGTKRFLEELVSLEGRSIQRQIDLLEERLDIYRSGQEQRDDITILGVKL</sequence>
<keyword evidence="4" id="KW-1133">Transmembrane helix</keyword>
<accession>A0ABP9DBG8</accession>
<name>A0ABP9DBG8_9BACT</name>
<evidence type="ECO:0000256" key="3">
    <source>
        <dbReference type="SAM" id="MobiDB-lite"/>
    </source>
</evidence>
<dbReference type="InterPro" id="IPR052016">
    <property type="entry name" value="Bact_Sigma-Reg"/>
</dbReference>
<feature type="transmembrane region" description="Helical" evidence="4">
    <location>
        <begin position="408"/>
        <end position="430"/>
    </location>
</feature>
<evidence type="ECO:0000313" key="6">
    <source>
        <dbReference type="EMBL" id="GAA4836103.1"/>
    </source>
</evidence>
<dbReference type="InterPro" id="IPR001932">
    <property type="entry name" value="PPM-type_phosphatase-like_dom"/>
</dbReference>
<dbReference type="InterPro" id="IPR036457">
    <property type="entry name" value="PPM-type-like_dom_sf"/>
</dbReference>
<feature type="coiled-coil region" evidence="2">
    <location>
        <begin position="294"/>
        <end position="407"/>
    </location>
</feature>
<comment type="caution">
    <text evidence="6">The sequence shown here is derived from an EMBL/GenBank/DDBJ whole genome shotgun (WGS) entry which is preliminary data.</text>
</comment>
<feature type="domain" description="PPM-type phosphatase" evidence="5">
    <location>
        <begin position="504"/>
        <end position="737"/>
    </location>
</feature>